<evidence type="ECO:0000313" key="1">
    <source>
        <dbReference type="EMBL" id="QJA50262.1"/>
    </source>
</evidence>
<dbReference type="EMBL" id="MT144184">
    <property type="protein sequence ID" value="QJA50262.1"/>
    <property type="molecule type" value="Genomic_DNA"/>
</dbReference>
<accession>A0A6H1ZS22</accession>
<name>A0A6H1ZS22_9ZZZZ</name>
<organism evidence="1">
    <name type="scientific">viral metagenome</name>
    <dbReference type="NCBI Taxonomy" id="1070528"/>
    <lineage>
        <taxon>unclassified sequences</taxon>
        <taxon>metagenomes</taxon>
        <taxon>organismal metagenomes</taxon>
    </lineage>
</organism>
<gene>
    <name evidence="1" type="ORF">TM448A01659_0004</name>
</gene>
<proteinExistence type="predicted"/>
<reference evidence="1" key="1">
    <citation type="submission" date="2020-03" db="EMBL/GenBank/DDBJ databases">
        <title>The deep terrestrial virosphere.</title>
        <authorList>
            <person name="Holmfeldt K."/>
            <person name="Nilsson E."/>
            <person name="Simone D."/>
            <person name="Lopez-Fernandez M."/>
            <person name="Wu X."/>
            <person name="de Brujin I."/>
            <person name="Lundin D."/>
            <person name="Andersson A."/>
            <person name="Bertilsson S."/>
            <person name="Dopson M."/>
        </authorList>
    </citation>
    <scope>NUCLEOTIDE SEQUENCE</scope>
    <source>
        <strain evidence="1">TM448A01659</strain>
    </source>
</reference>
<dbReference type="AlphaFoldDB" id="A0A6H1ZS22"/>
<sequence>MIVSLTDILSFLDVDVGYFVVNASHDVLVLTYDAGSATNIEVDDGTYTGTELAAHLKTKIDTAFTITSTVSYSTTTKKFTIAVEAAHTIAFTASGSDAGLLFGFNTDHAAAVSITSNIAASDPSAIISVIHGSVEDWVENYCQRKFEAALYVKERHDGDGQNKIYFEQYPVLAVNLDDLVWNSTAKTVTRADGGSFVDDGFVAGDKVLVQNSDSNSGLLTIAAGGVAALTLTFSDSITSDTSDDDVILSHFRELWIGGSEIDEDDYEVFDDHIYYSGGFYRGHGNIRFTYYAGYSASNMPDDLQMAIKIIVKYMYQKRQEEVFGVGSYSIGDIQVTSEGGIVNPTVIPKEAEAILEKYRKWEIV</sequence>
<protein>
    <submittedName>
        <fullName evidence="1">Putative head-tail connector</fullName>
    </submittedName>
</protein>